<name>A0A9W8CNG3_9FUNG</name>
<organism evidence="2 3">
    <name type="scientific">Coemansia biformis</name>
    <dbReference type="NCBI Taxonomy" id="1286918"/>
    <lineage>
        <taxon>Eukaryota</taxon>
        <taxon>Fungi</taxon>
        <taxon>Fungi incertae sedis</taxon>
        <taxon>Zoopagomycota</taxon>
        <taxon>Kickxellomycotina</taxon>
        <taxon>Kickxellomycetes</taxon>
        <taxon>Kickxellales</taxon>
        <taxon>Kickxellaceae</taxon>
        <taxon>Coemansia</taxon>
    </lineage>
</organism>
<feature type="compositionally biased region" description="Low complexity" evidence="1">
    <location>
        <begin position="114"/>
        <end position="129"/>
    </location>
</feature>
<proteinExistence type="predicted"/>
<reference evidence="2" key="1">
    <citation type="submission" date="2022-07" db="EMBL/GenBank/DDBJ databases">
        <title>Phylogenomic reconstructions and comparative analyses of Kickxellomycotina fungi.</title>
        <authorList>
            <person name="Reynolds N.K."/>
            <person name="Stajich J.E."/>
            <person name="Barry K."/>
            <person name="Grigoriev I.V."/>
            <person name="Crous P."/>
            <person name="Smith M.E."/>
        </authorList>
    </citation>
    <scope>NUCLEOTIDE SEQUENCE</scope>
    <source>
        <strain evidence="2">BCRC 34381</strain>
    </source>
</reference>
<evidence type="ECO:0000313" key="3">
    <source>
        <dbReference type="Proteomes" id="UP001143981"/>
    </source>
</evidence>
<feature type="region of interest" description="Disordered" evidence="1">
    <location>
        <begin position="110"/>
        <end position="164"/>
    </location>
</feature>
<dbReference type="EMBL" id="JANBOI010004004">
    <property type="protein sequence ID" value="KAJ1718033.1"/>
    <property type="molecule type" value="Genomic_DNA"/>
</dbReference>
<gene>
    <name evidence="2" type="ORF">LPJ61_006926</name>
</gene>
<feature type="compositionally biased region" description="Basic and acidic residues" evidence="1">
    <location>
        <begin position="51"/>
        <end position="62"/>
    </location>
</feature>
<protein>
    <submittedName>
        <fullName evidence="2">Uncharacterized protein</fullName>
    </submittedName>
</protein>
<comment type="caution">
    <text evidence="2">The sequence shown here is derived from an EMBL/GenBank/DDBJ whole genome shotgun (WGS) entry which is preliminary data.</text>
</comment>
<dbReference type="Proteomes" id="UP001143981">
    <property type="component" value="Unassembled WGS sequence"/>
</dbReference>
<keyword evidence="3" id="KW-1185">Reference proteome</keyword>
<dbReference type="AlphaFoldDB" id="A0A9W8CNG3"/>
<feature type="region of interest" description="Disordered" evidence="1">
    <location>
        <begin position="41"/>
        <end position="62"/>
    </location>
</feature>
<evidence type="ECO:0000313" key="2">
    <source>
        <dbReference type="EMBL" id="KAJ1718033.1"/>
    </source>
</evidence>
<sequence>MFYVDYKDRIWAYYHLDNIAEMDDVYGATWLRGERERLQVTRPKAGPRAGAKSEDGESAAARDRPFSVVDMAYRRMTLDPWTPLPDDSPFQTLIACGSLNYPYSSKMWRRTSGNRRSGGAASAADGPNSKPRSSGDADDSQRRQSVGPRGSEASGTSSDNSMPAHLQHANANVTGSYHLSFLPGPYMCPVWSDINSVDLYDLGACNLLELVMPELLAVKHVFCKALDINPDSIDDTTSLATVPGLANWVRSHLYAA</sequence>
<dbReference type="OrthoDB" id="9996127at2759"/>
<feature type="compositionally biased region" description="Basic and acidic residues" evidence="1">
    <location>
        <begin position="133"/>
        <end position="142"/>
    </location>
</feature>
<accession>A0A9W8CNG3</accession>
<evidence type="ECO:0000256" key="1">
    <source>
        <dbReference type="SAM" id="MobiDB-lite"/>
    </source>
</evidence>